<dbReference type="PATRIC" id="fig|517011.3.peg.3604"/>
<dbReference type="Pfam" id="PF07434">
    <property type="entry name" value="CblD"/>
    <property type="match status" value="1"/>
</dbReference>
<gene>
    <name evidence="1" type="ORF">ABB28_16760</name>
</gene>
<dbReference type="InterPro" id="IPR043037">
    <property type="entry name" value="CfaE_adhesin"/>
</dbReference>
<keyword evidence="2" id="KW-1185">Reference proteome</keyword>
<dbReference type="InterPro" id="IPR010888">
    <property type="entry name" value="CblD"/>
</dbReference>
<evidence type="ECO:0000313" key="1">
    <source>
        <dbReference type="EMBL" id="KRG67200.1"/>
    </source>
</evidence>
<name>A0A0R0CDE1_9GAMM</name>
<dbReference type="EMBL" id="LDJK01000099">
    <property type="protein sequence ID" value="KRG67200.1"/>
    <property type="molecule type" value="Genomic_DNA"/>
</dbReference>
<dbReference type="Gene3D" id="2.60.40.2040">
    <property type="entry name" value="CFA/I fimbrial subunit E, pilin domain"/>
    <property type="match status" value="1"/>
</dbReference>
<accession>A0A0R0CDE1</accession>
<protein>
    <submittedName>
        <fullName evidence="1">Minor pilin and initiator protein</fullName>
    </submittedName>
</protein>
<organism evidence="1 2">
    <name type="scientific">Stenotrophomonas chelatiphaga</name>
    <dbReference type="NCBI Taxonomy" id="517011"/>
    <lineage>
        <taxon>Bacteria</taxon>
        <taxon>Pseudomonadati</taxon>
        <taxon>Pseudomonadota</taxon>
        <taxon>Gammaproteobacteria</taxon>
        <taxon>Lysobacterales</taxon>
        <taxon>Lysobacteraceae</taxon>
        <taxon>Stenotrophomonas</taxon>
    </lineage>
</organism>
<dbReference type="AlphaFoldDB" id="A0A0R0CDE1"/>
<comment type="caution">
    <text evidence="1">The sequence shown here is derived from an EMBL/GenBank/DDBJ whole genome shotgun (WGS) entry which is preliminary data.</text>
</comment>
<reference evidence="1 2" key="1">
    <citation type="submission" date="2015-05" db="EMBL/GenBank/DDBJ databases">
        <title>Genome sequencing and analysis of members of genus Stenotrophomonas.</title>
        <authorList>
            <person name="Patil P.P."/>
            <person name="Midha S."/>
            <person name="Patil P.B."/>
        </authorList>
    </citation>
    <scope>NUCLEOTIDE SEQUENCE [LARGE SCALE GENOMIC DNA]</scope>
    <source>
        <strain evidence="1 2">DSM 21508</strain>
    </source>
</reference>
<dbReference type="RefSeq" id="WP_083492075.1">
    <property type="nucleotide sequence ID" value="NZ_LDJK01000099.1"/>
</dbReference>
<sequence>MTGKGRAALLVIALITVPEAIARRPPEIRPADGQHQVVMGWDRAAPPADIELWPRSTMLAYQAAGTLQYGAAFLTCHSSTDAATGRCPTADTQETATGLGSVIPLRFTEQRSGVQLELEVAGELTRAGSIGACGLDQDSSGMRPLWTSASVPCAGLMPVGTGVGLWLRAGQLGRLVAGRWTATLVLDLGSPLQRHLASYRFTFDLTVTDRNAVALYFPAHDEVTPQVGLDLRYDPIEQRVAGRAELDMCLYDGLGSRSEYIGVTVRDSTQGAPYGERFSVWHQGGGQDESGRVDYTVSLAHGGARNPLRNGQELLLTGIDRVQLRRVNLPGSIDPVFCVPTPLTLETPSFSASSKRAGHYSGGLRVEMRLPTSTP</sequence>
<proteinExistence type="predicted"/>
<evidence type="ECO:0000313" key="2">
    <source>
        <dbReference type="Proteomes" id="UP000051386"/>
    </source>
</evidence>
<dbReference type="Proteomes" id="UP000051386">
    <property type="component" value="Unassembled WGS sequence"/>
</dbReference>
<dbReference type="Gene3D" id="2.60.40.2520">
    <property type="entry name" value="CFA/I fimbrial subunit E, adhesin domain"/>
    <property type="match status" value="1"/>
</dbReference>